<name>A0A430UP57_THESC</name>
<evidence type="ECO:0000313" key="3">
    <source>
        <dbReference type="Proteomes" id="UP000287173"/>
    </source>
</evidence>
<evidence type="ECO:0000313" key="2">
    <source>
        <dbReference type="EMBL" id="RTI08332.1"/>
    </source>
</evidence>
<organism evidence="2 3">
    <name type="scientific">Thermus scotoductus</name>
    <dbReference type="NCBI Taxonomy" id="37636"/>
    <lineage>
        <taxon>Bacteria</taxon>
        <taxon>Thermotogati</taxon>
        <taxon>Deinococcota</taxon>
        <taxon>Deinococci</taxon>
        <taxon>Thermales</taxon>
        <taxon>Thermaceae</taxon>
        <taxon>Thermus</taxon>
    </lineage>
</organism>
<feature type="signal peptide" evidence="1">
    <location>
        <begin position="1"/>
        <end position="23"/>
    </location>
</feature>
<keyword evidence="1" id="KW-0732">Signal</keyword>
<dbReference type="RefSeq" id="WP_126218552.1">
    <property type="nucleotide sequence ID" value="NZ_PEMG01000202.1"/>
</dbReference>
<dbReference type="Proteomes" id="UP000287173">
    <property type="component" value="Unassembled WGS sequence"/>
</dbReference>
<dbReference type="EMBL" id="PEMG01000202">
    <property type="protein sequence ID" value="RTI08332.1"/>
    <property type="molecule type" value="Genomic_DNA"/>
</dbReference>
<sequence length="124" mass="12864">MRKFLLVLMAFGLLAYAPVGAVAQGYALALGVQGKIQGAVNFSLLQNLSDEELLDIAGVGGQLFADAESYIFGGLWSAIGGCLCYAASQALGLSGVGDFAFQLAGNVAWSSLGTWLWKQGEISP</sequence>
<gene>
    <name evidence="2" type="ORF">CSW30_07230</name>
</gene>
<proteinExistence type="predicted"/>
<accession>A0A430UP57</accession>
<comment type="caution">
    <text evidence="2">The sequence shown here is derived from an EMBL/GenBank/DDBJ whole genome shotgun (WGS) entry which is preliminary data.</text>
</comment>
<feature type="chain" id="PRO_5019249586" evidence="1">
    <location>
        <begin position="24"/>
        <end position="124"/>
    </location>
</feature>
<protein>
    <submittedName>
        <fullName evidence="2">Uncharacterized protein</fullName>
    </submittedName>
</protein>
<dbReference type="AlphaFoldDB" id="A0A430UP57"/>
<reference evidence="2 3" key="1">
    <citation type="journal article" date="2019" name="Extremophiles">
        <title>Biogeography of thermophiles and predominance of Thermus scotoductus in domestic water heaters.</title>
        <authorList>
            <person name="Wilpiszeski R.L."/>
            <person name="Zhang Z."/>
            <person name="House C.H."/>
        </authorList>
    </citation>
    <scope>NUCLEOTIDE SEQUENCE [LARGE SCALE GENOMIC DNA]</scope>
    <source>
        <strain evidence="2 3">17_S17</strain>
    </source>
</reference>
<evidence type="ECO:0000256" key="1">
    <source>
        <dbReference type="SAM" id="SignalP"/>
    </source>
</evidence>